<evidence type="ECO:0000256" key="8">
    <source>
        <dbReference type="ARBA" id="ARBA00023214"/>
    </source>
</evidence>
<reference evidence="13" key="1">
    <citation type="submission" date="2012-03" db="EMBL/GenBank/DDBJ databases">
        <title>Complete sequence of chromosome of Deinococcus peraridilitoris DSM 19664.</title>
        <authorList>
            <person name="Lucas S."/>
            <person name="Copeland A."/>
            <person name="Lapidus A."/>
            <person name="Glavina del Rio T."/>
            <person name="Dalin E."/>
            <person name="Tice H."/>
            <person name="Bruce D."/>
            <person name="Goodwin L."/>
            <person name="Pitluck S."/>
            <person name="Peters L."/>
            <person name="Mikhailova N."/>
            <person name="Lu M."/>
            <person name="Kyrpides N."/>
            <person name="Mavromatis K."/>
            <person name="Ivanova N."/>
            <person name="Brettin T."/>
            <person name="Detter J.C."/>
            <person name="Han C."/>
            <person name="Larimer F."/>
            <person name="Land M."/>
            <person name="Hauser L."/>
            <person name="Markowitz V."/>
            <person name="Cheng J.-F."/>
            <person name="Hugenholtz P."/>
            <person name="Woyke T."/>
            <person name="Wu D."/>
            <person name="Pukall R."/>
            <person name="Steenblock K."/>
            <person name="Brambilla E."/>
            <person name="Klenk H.-P."/>
            <person name="Eisen J.A."/>
        </authorList>
    </citation>
    <scope>NUCLEOTIDE SEQUENCE [LARGE SCALE GENOMIC DNA]</scope>
    <source>
        <strain evidence="13">DSM 19664 / LMG 22246 / CIP 109416 / KR-200</strain>
    </source>
</reference>
<proteinExistence type="predicted"/>
<dbReference type="PANTHER" id="PTHR43427:SF6">
    <property type="entry name" value="CHLORIDE CHANNEL PROTEIN CLC-E"/>
    <property type="match status" value="1"/>
</dbReference>
<dbReference type="CDD" id="cd00400">
    <property type="entry name" value="Voltage_gated_ClC"/>
    <property type="match status" value="1"/>
</dbReference>
<keyword evidence="5" id="KW-0406">Ion transport</keyword>
<feature type="transmembrane region" description="Helical" evidence="10">
    <location>
        <begin position="155"/>
        <end position="179"/>
    </location>
</feature>
<keyword evidence="7" id="KW-0869">Chloride channel</keyword>
<evidence type="ECO:0000256" key="1">
    <source>
        <dbReference type="ARBA" id="ARBA00004141"/>
    </source>
</evidence>
<dbReference type="GO" id="GO:0008324">
    <property type="term" value="F:monoatomic cation transmembrane transporter activity"/>
    <property type="evidence" value="ECO:0007669"/>
    <property type="project" value="InterPro"/>
</dbReference>
<evidence type="ECO:0000256" key="6">
    <source>
        <dbReference type="ARBA" id="ARBA00023136"/>
    </source>
</evidence>
<dbReference type="GO" id="GO:0034707">
    <property type="term" value="C:chloride channel complex"/>
    <property type="evidence" value="ECO:0007669"/>
    <property type="project" value="UniProtKB-KW"/>
</dbReference>
<dbReference type="GO" id="GO:0005254">
    <property type="term" value="F:chloride channel activity"/>
    <property type="evidence" value="ECO:0007669"/>
    <property type="project" value="UniProtKB-KW"/>
</dbReference>
<evidence type="ECO:0000256" key="5">
    <source>
        <dbReference type="ARBA" id="ARBA00023065"/>
    </source>
</evidence>
<dbReference type="Pfam" id="PF00654">
    <property type="entry name" value="Voltage_CLC"/>
    <property type="match status" value="1"/>
</dbReference>
<evidence type="ECO:0000256" key="4">
    <source>
        <dbReference type="ARBA" id="ARBA00022989"/>
    </source>
</evidence>
<dbReference type="InterPro" id="IPR050368">
    <property type="entry name" value="ClC-type_chloride_channel"/>
</dbReference>
<feature type="transmembrane region" description="Helical" evidence="10">
    <location>
        <begin position="231"/>
        <end position="251"/>
    </location>
</feature>
<dbReference type="InterPro" id="IPR006037">
    <property type="entry name" value="RCK_C"/>
</dbReference>
<dbReference type="Proteomes" id="UP000010467">
    <property type="component" value="Chromosome"/>
</dbReference>
<dbReference type="PROSITE" id="PS51202">
    <property type="entry name" value="RCK_C"/>
    <property type="match status" value="1"/>
</dbReference>
<accession>L0A6J8</accession>
<dbReference type="PRINTS" id="PR00762">
    <property type="entry name" value="CLCHANNEL"/>
</dbReference>
<keyword evidence="8" id="KW-0868">Chloride</keyword>
<keyword evidence="3 10" id="KW-0812">Transmembrane</keyword>
<dbReference type="InterPro" id="IPR014743">
    <property type="entry name" value="Cl-channel_core"/>
</dbReference>
<evidence type="ECO:0000259" key="11">
    <source>
        <dbReference type="PROSITE" id="PS51202"/>
    </source>
</evidence>
<dbReference type="InterPro" id="IPR001807">
    <property type="entry name" value="ClC"/>
</dbReference>
<feature type="transmembrane region" description="Helical" evidence="10">
    <location>
        <begin position="263"/>
        <end position="283"/>
    </location>
</feature>
<feature type="transmembrane region" description="Helical" evidence="10">
    <location>
        <begin position="345"/>
        <end position="366"/>
    </location>
</feature>
<keyword evidence="4 10" id="KW-1133">Transmembrane helix</keyword>
<dbReference type="PANTHER" id="PTHR43427">
    <property type="entry name" value="CHLORIDE CHANNEL PROTEIN CLC-E"/>
    <property type="match status" value="1"/>
</dbReference>
<dbReference type="EMBL" id="CP003382">
    <property type="protein sequence ID" value="AFZ69069.1"/>
    <property type="molecule type" value="Genomic_DNA"/>
</dbReference>
<dbReference type="Gene3D" id="1.10.3080.10">
    <property type="entry name" value="Clc chloride channel"/>
    <property type="match status" value="1"/>
</dbReference>
<evidence type="ECO:0000256" key="7">
    <source>
        <dbReference type="ARBA" id="ARBA00023173"/>
    </source>
</evidence>
<keyword evidence="13" id="KW-1185">Reference proteome</keyword>
<dbReference type="PATRIC" id="fig|937777.3.peg.3655"/>
<dbReference type="KEGG" id="dpd:Deipe_3643"/>
<feature type="transmembrane region" description="Helical" evidence="10">
    <location>
        <begin position="9"/>
        <end position="31"/>
    </location>
</feature>
<comment type="subcellular location">
    <subcellularLocation>
        <location evidence="1">Membrane</location>
        <topology evidence="1">Multi-pass membrane protein</topology>
    </subcellularLocation>
</comment>
<feature type="transmembrane region" description="Helical" evidence="10">
    <location>
        <begin position="378"/>
        <end position="402"/>
    </location>
</feature>
<feature type="domain" description="RCK C-terminal" evidence="11">
    <location>
        <begin position="441"/>
        <end position="520"/>
    </location>
</feature>
<gene>
    <name evidence="12" type="ordered locus">Deipe_3643</name>
</gene>
<evidence type="ECO:0000256" key="2">
    <source>
        <dbReference type="ARBA" id="ARBA00022448"/>
    </source>
</evidence>
<dbReference type="eggNOG" id="COG0038">
    <property type="taxonomic scope" value="Bacteria"/>
</dbReference>
<keyword evidence="9" id="KW-0407">Ion channel</keyword>
<evidence type="ECO:0000256" key="10">
    <source>
        <dbReference type="SAM" id="Phobius"/>
    </source>
</evidence>
<keyword evidence="2" id="KW-0813">Transport</keyword>
<name>L0A6J8_DEIPD</name>
<feature type="transmembrane region" description="Helical" evidence="10">
    <location>
        <begin position="314"/>
        <end position="339"/>
    </location>
</feature>
<protein>
    <submittedName>
        <fullName evidence="12">Chloride channel protein EriC</fullName>
    </submittedName>
</protein>
<organism evidence="12 13">
    <name type="scientific">Deinococcus peraridilitoris (strain DSM 19664 / LMG 22246 / CIP 109416 / KR-200)</name>
    <dbReference type="NCBI Taxonomy" id="937777"/>
    <lineage>
        <taxon>Bacteria</taxon>
        <taxon>Thermotogati</taxon>
        <taxon>Deinococcota</taxon>
        <taxon>Deinococci</taxon>
        <taxon>Deinococcales</taxon>
        <taxon>Deinococcaceae</taxon>
        <taxon>Deinococcus</taxon>
    </lineage>
</organism>
<dbReference type="STRING" id="937777.Deipe_3643"/>
<keyword evidence="6 10" id="KW-0472">Membrane</keyword>
<feature type="transmembrane region" description="Helical" evidence="10">
    <location>
        <begin position="199"/>
        <end position="219"/>
    </location>
</feature>
<evidence type="ECO:0000256" key="9">
    <source>
        <dbReference type="ARBA" id="ARBA00023303"/>
    </source>
</evidence>
<dbReference type="HOGENOM" id="CLU_015263_5_3_0"/>
<dbReference type="SUPFAM" id="SSF81340">
    <property type="entry name" value="Clc chloride channel"/>
    <property type="match status" value="1"/>
</dbReference>
<dbReference type="GO" id="GO:0006813">
    <property type="term" value="P:potassium ion transport"/>
    <property type="evidence" value="ECO:0007669"/>
    <property type="project" value="InterPro"/>
</dbReference>
<evidence type="ECO:0000313" key="13">
    <source>
        <dbReference type="Proteomes" id="UP000010467"/>
    </source>
</evidence>
<feature type="transmembrane region" description="Helical" evidence="10">
    <location>
        <begin position="55"/>
        <end position="80"/>
    </location>
</feature>
<sequence length="524" mass="54917">MTRLESSRVVIYGLLAGALVGLMGSGLRVVLDQLVSALAFVTRFRPPGTPGEGGLLMAFGEAAPLGLLALPVLATLAALLRPGMRHDPLEEAVRQYHDDRHLPDTAADGRSLVASTLAYLSGVAVGRDGPFTALGNLSARLLTRMARLSRTEARTLALSCVGAALGLVLHAPLAAAVLIVEVLYRRFEFEFEVLLPAVLASVAAYAVYGALHGFSPLLVTSVMQFPGLAQVPMYALLALVVSLAAWLVTQAREALPGLEQHHWWHTASVTVFASLAAVLAYFVPETVGDGAGWLQVALRGFQDIESLWQGLLRLLLLVGVAWLALGGTVLSAVSAGGLLGVGVSSLLPALGLDPAVGGLVGAAAFLTTSHNVPVAATLLLATWGGDALLPALLAGTLLAHALSGEASIVRPQVRSHAFSPVHAQAAVMPDTENANMPPEERPALDKAPVEEQLYRVPLPDGWQGLGADDVVWPVGVQYVALVRGGDVRVAEPMQIFQENDELVLLASPDQFEGFAATLSSLRAR</sequence>
<evidence type="ECO:0000313" key="12">
    <source>
        <dbReference type="EMBL" id="AFZ69069.1"/>
    </source>
</evidence>
<dbReference type="AlphaFoldDB" id="L0A6J8"/>
<evidence type="ECO:0000256" key="3">
    <source>
        <dbReference type="ARBA" id="ARBA00022692"/>
    </source>
</evidence>